<sequence length="102" mass="11585">MIEPASTPEDGQFHSVHVPGPTPSLTWAPLQPSGDRVRVRDYTCYCRPTFYELCQASDQYFIRRTRRREGAALVDECARGRHATTMAVWADLLSQSSGKRRN</sequence>
<evidence type="ECO:0000313" key="3">
    <source>
        <dbReference type="Proteomes" id="UP001500630"/>
    </source>
</evidence>
<organism evidence="2 3">
    <name type="scientific">Nonomuraea rosea</name>
    <dbReference type="NCBI Taxonomy" id="638574"/>
    <lineage>
        <taxon>Bacteria</taxon>
        <taxon>Bacillati</taxon>
        <taxon>Actinomycetota</taxon>
        <taxon>Actinomycetes</taxon>
        <taxon>Streptosporangiales</taxon>
        <taxon>Streptosporangiaceae</taxon>
        <taxon>Nonomuraea</taxon>
    </lineage>
</organism>
<comment type="caution">
    <text evidence="2">The sequence shown here is derived from an EMBL/GenBank/DDBJ whole genome shotgun (WGS) entry which is preliminary data.</text>
</comment>
<gene>
    <name evidence="2" type="ORF">GCM10022419_104920</name>
</gene>
<dbReference type="Proteomes" id="UP001500630">
    <property type="component" value="Unassembled WGS sequence"/>
</dbReference>
<keyword evidence="3" id="KW-1185">Reference proteome</keyword>
<dbReference type="EMBL" id="BAABDQ010000038">
    <property type="protein sequence ID" value="GAA3603447.1"/>
    <property type="molecule type" value="Genomic_DNA"/>
</dbReference>
<feature type="region of interest" description="Disordered" evidence="1">
    <location>
        <begin position="1"/>
        <end position="34"/>
    </location>
</feature>
<name>A0ABP6ZAL0_9ACTN</name>
<evidence type="ECO:0000313" key="2">
    <source>
        <dbReference type="EMBL" id="GAA3603447.1"/>
    </source>
</evidence>
<reference evidence="3" key="1">
    <citation type="journal article" date="2019" name="Int. J. Syst. Evol. Microbiol.">
        <title>The Global Catalogue of Microorganisms (GCM) 10K type strain sequencing project: providing services to taxonomists for standard genome sequencing and annotation.</title>
        <authorList>
            <consortium name="The Broad Institute Genomics Platform"/>
            <consortium name="The Broad Institute Genome Sequencing Center for Infectious Disease"/>
            <person name="Wu L."/>
            <person name="Ma J."/>
        </authorList>
    </citation>
    <scope>NUCLEOTIDE SEQUENCE [LARGE SCALE GENOMIC DNA]</scope>
    <source>
        <strain evidence="3">JCM 17326</strain>
    </source>
</reference>
<accession>A0ABP6ZAL0</accession>
<evidence type="ECO:0000256" key="1">
    <source>
        <dbReference type="SAM" id="MobiDB-lite"/>
    </source>
</evidence>
<proteinExistence type="predicted"/>
<protein>
    <submittedName>
        <fullName evidence="2">Uncharacterized protein</fullName>
    </submittedName>
</protein>